<dbReference type="AlphaFoldDB" id="A0A1Z5KLN5"/>
<dbReference type="GO" id="GO:0003755">
    <property type="term" value="F:peptidyl-prolyl cis-trans isomerase activity"/>
    <property type="evidence" value="ECO:0007669"/>
    <property type="project" value="InterPro"/>
</dbReference>
<dbReference type="InterPro" id="IPR029000">
    <property type="entry name" value="Cyclophilin-like_dom_sf"/>
</dbReference>
<evidence type="ECO:0000313" key="2">
    <source>
        <dbReference type="EMBL" id="GAX26848.1"/>
    </source>
</evidence>
<keyword evidence="3" id="KW-1185">Reference proteome</keyword>
<dbReference type="Gene3D" id="2.40.100.10">
    <property type="entry name" value="Cyclophilin-like"/>
    <property type="match status" value="1"/>
</dbReference>
<dbReference type="EMBL" id="BDSP01000252">
    <property type="protein sequence ID" value="GAX26848.1"/>
    <property type="molecule type" value="Genomic_DNA"/>
</dbReference>
<dbReference type="Proteomes" id="UP000198406">
    <property type="component" value="Unassembled WGS sequence"/>
</dbReference>
<evidence type="ECO:0000259" key="1">
    <source>
        <dbReference type="PROSITE" id="PS50072"/>
    </source>
</evidence>
<dbReference type="SUPFAM" id="SSF50891">
    <property type="entry name" value="Cyclophilin-like"/>
    <property type="match status" value="1"/>
</dbReference>
<sequence length="323" mass="34096">MNEITSRRQAMQQLITSTVVSVLVPSQLANAAVVQAVGSSESTCRKAGNCLEVGEWDGAVGWNWGGKDRCDPSDPLCGTDGKLRDEPLRGQPVPTPASDITYVAALQIEIGRGEVGILRLGLYGNDAPTSVQQLLEFLSSEGFSVPSSNEPIGSVTAPVSLKRGGVIDSIVPGTTVSFGVPSQSVAYGRSRNLSRIDNFVPQNRADPTMVVNDAETIRPHNVAGLVSVPRKGLGHGGTGFEQVDEAYESTFLITAGPVPSLDKNRRVIGQVLDASSMAFLERLATLPTKRGIRGVIPGQTSGPPLLKVVVRDTEISRVGPKST</sequence>
<dbReference type="PROSITE" id="PS50072">
    <property type="entry name" value="CSA_PPIASE_2"/>
    <property type="match status" value="1"/>
</dbReference>
<proteinExistence type="predicted"/>
<dbReference type="OrthoDB" id="44978at2759"/>
<dbReference type="InParanoid" id="A0A1Z5KLN5"/>
<name>A0A1Z5KLN5_FISSO</name>
<comment type="caution">
    <text evidence="2">The sequence shown here is derived from an EMBL/GenBank/DDBJ whole genome shotgun (WGS) entry which is preliminary data.</text>
</comment>
<protein>
    <recommendedName>
        <fullName evidence="1">PPIase cyclophilin-type domain-containing protein</fullName>
    </recommendedName>
</protein>
<evidence type="ECO:0000313" key="3">
    <source>
        <dbReference type="Proteomes" id="UP000198406"/>
    </source>
</evidence>
<accession>A0A1Z5KLN5</accession>
<feature type="domain" description="PPIase cyclophilin-type" evidence="1">
    <location>
        <begin position="105"/>
        <end position="315"/>
    </location>
</feature>
<organism evidence="2 3">
    <name type="scientific">Fistulifera solaris</name>
    <name type="common">Oleaginous diatom</name>
    <dbReference type="NCBI Taxonomy" id="1519565"/>
    <lineage>
        <taxon>Eukaryota</taxon>
        <taxon>Sar</taxon>
        <taxon>Stramenopiles</taxon>
        <taxon>Ochrophyta</taxon>
        <taxon>Bacillariophyta</taxon>
        <taxon>Bacillariophyceae</taxon>
        <taxon>Bacillariophycidae</taxon>
        <taxon>Naviculales</taxon>
        <taxon>Naviculaceae</taxon>
        <taxon>Fistulifera</taxon>
    </lineage>
</organism>
<dbReference type="InterPro" id="IPR002130">
    <property type="entry name" value="Cyclophilin-type_PPIase_dom"/>
</dbReference>
<gene>
    <name evidence="2" type="ORF">FisN_9Lh128</name>
</gene>
<dbReference type="Pfam" id="PF00160">
    <property type="entry name" value="Pro_isomerase"/>
    <property type="match status" value="1"/>
</dbReference>
<reference evidence="2 3" key="1">
    <citation type="journal article" date="2015" name="Plant Cell">
        <title>Oil accumulation by the oleaginous diatom Fistulifera solaris as revealed by the genome and transcriptome.</title>
        <authorList>
            <person name="Tanaka T."/>
            <person name="Maeda Y."/>
            <person name="Veluchamy A."/>
            <person name="Tanaka M."/>
            <person name="Abida H."/>
            <person name="Marechal E."/>
            <person name="Bowler C."/>
            <person name="Muto M."/>
            <person name="Sunaga Y."/>
            <person name="Tanaka M."/>
            <person name="Yoshino T."/>
            <person name="Taniguchi T."/>
            <person name="Fukuda Y."/>
            <person name="Nemoto M."/>
            <person name="Matsumoto M."/>
            <person name="Wong P.S."/>
            <person name="Aburatani S."/>
            <person name="Fujibuchi W."/>
        </authorList>
    </citation>
    <scope>NUCLEOTIDE SEQUENCE [LARGE SCALE GENOMIC DNA]</scope>
    <source>
        <strain evidence="2 3">JPCC DA0580</strain>
    </source>
</reference>